<organism evidence="1 2">
    <name type="scientific">Diploscapter pachys</name>
    <dbReference type="NCBI Taxonomy" id="2018661"/>
    <lineage>
        <taxon>Eukaryota</taxon>
        <taxon>Metazoa</taxon>
        <taxon>Ecdysozoa</taxon>
        <taxon>Nematoda</taxon>
        <taxon>Chromadorea</taxon>
        <taxon>Rhabditida</taxon>
        <taxon>Rhabditina</taxon>
        <taxon>Rhabditomorpha</taxon>
        <taxon>Rhabditoidea</taxon>
        <taxon>Rhabditidae</taxon>
        <taxon>Diploscapter</taxon>
    </lineage>
</organism>
<dbReference type="GO" id="GO:0005762">
    <property type="term" value="C:mitochondrial large ribosomal subunit"/>
    <property type="evidence" value="ECO:0007669"/>
    <property type="project" value="TreeGrafter"/>
</dbReference>
<dbReference type="STRING" id="2018661.A0A2A2J2W3"/>
<sequence>MSAKDYIRLTVKKYRNKVLPKIDRPWRPRVIAWAGPAAFYPNRFYEKDSWYKARIDKPERYPKLHVIEPTDFYRPLAEVLAKEEIERIDIGFKPVESEDAKKEQKKLDMADMEHLSRNLKLMVDFDKIPFEQRLVFEHYGLFDDLFGRGVYFESVQGLDIAFGDHPVCSGNMITPANLNDPPQVSIESIRKGEFNTLVMVNLDGNATEAEGEMFQWMVTNIPDGEGVEKGDELIPYLKPLPFCGTGFHRIAFVMFRHTEKINLPSKGSDIPSRIQSFSTLYKDNEQVLTPSAMRFFQCEYDNSVKEKLHEMGLKSPIFKYEYREALKPAQYEFPMEPHPFDLYFDMYRPNDEVEQERLEERLKEIGLKDFKRKPYLDANYMENRVNMTFWEHRRLLQRQDRLARNLPHS</sequence>
<dbReference type="InterPro" id="IPR036610">
    <property type="entry name" value="PEBP-like_sf"/>
</dbReference>
<keyword evidence="2" id="KW-1185">Reference proteome</keyword>
<dbReference type="InterPro" id="IPR035810">
    <property type="entry name" value="PEBP_euk"/>
</dbReference>
<dbReference type="PANTHER" id="PTHR11362">
    <property type="entry name" value="PHOSPHATIDYLETHANOLAMINE-BINDING PROTEIN"/>
    <property type="match status" value="1"/>
</dbReference>
<reference evidence="1 2" key="1">
    <citation type="journal article" date="2017" name="Curr. Biol.">
        <title>Genome architecture and evolution of a unichromosomal asexual nematode.</title>
        <authorList>
            <person name="Fradin H."/>
            <person name="Zegar C."/>
            <person name="Gutwein M."/>
            <person name="Lucas J."/>
            <person name="Kovtun M."/>
            <person name="Corcoran D."/>
            <person name="Baugh L.R."/>
            <person name="Kiontke K."/>
            <person name="Gunsalus K."/>
            <person name="Fitch D.H."/>
            <person name="Piano F."/>
        </authorList>
    </citation>
    <scope>NUCLEOTIDE SEQUENCE [LARGE SCALE GENOMIC DNA]</scope>
    <source>
        <strain evidence="1">PF1309</strain>
    </source>
</reference>
<evidence type="ECO:0000313" key="2">
    <source>
        <dbReference type="Proteomes" id="UP000218231"/>
    </source>
</evidence>
<dbReference type="AlphaFoldDB" id="A0A2A2J2W3"/>
<dbReference type="CDD" id="cd00866">
    <property type="entry name" value="PEBP_euk"/>
    <property type="match status" value="1"/>
</dbReference>
<dbReference type="SUPFAM" id="SSF49777">
    <property type="entry name" value="PEBP-like"/>
    <property type="match status" value="1"/>
</dbReference>
<dbReference type="EMBL" id="LIAE01010714">
    <property type="protein sequence ID" value="PAV56148.1"/>
    <property type="molecule type" value="Genomic_DNA"/>
</dbReference>
<accession>A0A2A2J2W3</accession>
<protein>
    <recommendedName>
        <fullName evidence="3">39S ribosomal protein L38, mitochondrial</fullName>
    </recommendedName>
</protein>
<dbReference type="OrthoDB" id="2153661at2759"/>
<gene>
    <name evidence="1" type="ORF">WR25_13381</name>
</gene>
<dbReference type="Proteomes" id="UP000218231">
    <property type="component" value="Unassembled WGS sequence"/>
</dbReference>
<dbReference type="PANTHER" id="PTHR11362:SF133">
    <property type="entry name" value="LARGE RIBOSOMAL SUBUNIT PROTEIN ML38"/>
    <property type="match status" value="1"/>
</dbReference>
<dbReference type="Gene3D" id="3.90.280.10">
    <property type="entry name" value="PEBP-like"/>
    <property type="match status" value="1"/>
</dbReference>
<evidence type="ECO:0000313" key="1">
    <source>
        <dbReference type="EMBL" id="PAV56148.1"/>
    </source>
</evidence>
<name>A0A2A2J2W3_9BILA</name>
<evidence type="ECO:0008006" key="3">
    <source>
        <dbReference type="Google" id="ProtNLM"/>
    </source>
</evidence>
<comment type="caution">
    <text evidence="1">The sequence shown here is derived from an EMBL/GenBank/DDBJ whole genome shotgun (WGS) entry which is preliminary data.</text>
</comment>
<proteinExistence type="predicted"/>